<evidence type="ECO:0000313" key="8">
    <source>
        <dbReference type="EMBL" id="OIQ51975.1"/>
    </source>
</evidence>
<accession>A0A1J5NFH7</accession>
<feature type="transmembrane region" description="Helical" evidence="6">
    <location>
        <begin position="34"/>
        <end position="53"/>
    </location>
</feature>
<evidence type="ECO:0000256" key="3">
    <source>
        <dbReference type="ARBA" id="ARBA00022692"/>
    </source>
</evidence>
<dbReference type="InterPro" id="IPR000620">
    <property type="entry name" value="EamA_dom"/>
</dbReference>
<feature type="transmembrane region" description="Helical" evidence="6">
    <location>
        <begin position="65"/>
        <end position="87"/>
    </location>
</feature>
<dbReference type="InterPro" id="IPR051258">
    <property type="entry name" value="Diverse_Substrate_Transporter"/>
</dbReference>
<dbReference type="EMBL" id="LKAQ01000001">
    <property type="protein sequence ID" value="OIQ51975.1"/>
    <property type="molecule type" value="Genomic_DNA"/>
</dbReference>
<feature type="transmembrane region" description="Helical" evidence="6">
    <location>
        <begin position="122"/>
        <end position="139"/>
    </location>
</feature>
<keyword evidence="5 6" id="KW-0472">Membrane</keyword>
<evidence type="ECO:0000256" key="4">
    <source>
        <dbReference type="ARBA" id="ARBA00022989"/>
    </source>
</evidence>
<reference evidence="8 9" key="1">
    <citation type="submission" date="2015-09" db="EMBL/GenBank/DDBJ databases">
        <title>Genome of Desulfovibrio dechloracetivorans BerOc1, a mercury methylating strain isolated from highly hydrocarbons and metals contaminated coastal sediments.</title>
        <authorList>
            <person name="Goni Urriza M."/>
            <person name="Gassie C."/>
            <person name="Bouchez O."/>
            <person name="Klopp C."/>
            <person name="Ranchou-Peyruse A."/>
            <person name="Remy G."/>
        </authorList>
    </citation>
    <scope>NUCLEOTIDE SEQUENCE [LARGE SCALE GENOMIC DNA]</scope>
    <source>
        <strain evidence="8 9">BerOc1</strain>
    </source>
</reference>
<protein>
    <submittedName>
        <fullName evidence="8">Threonine and homoserine efflux system</fullName>
    </submittedName>
</protein>
<comment type="subcellular location">
    <subcellularLocation>
        <location evidence="1">Cell membrane</location>
        <topology evidence="1">Multi-pass membrane protein</topology>
    </subcellularLocation>
</comment>
<dbReference type="Pfam" id="PF00892">
    <property type="entry name" value="EamA"/>
    <property type="match status" value="2"/>
</dbReference>
<dbReference type="InterPro" id="IPR037185">
    <property type="entry name" value="EmrE-like"/>
</dbReference>
<keyword evidence="2" id="KW-1003">Cell membrane</keyword>
<feature type="domain" description="EamA" evidence="7">
    <location>
        <begin position="149"/>
        <end position="278"/>
    </location>
</feature>
<feature type="transmembrane region" description="Helical" evidence="6">
    <location>
        <begin position="238"/>
        <end position="259"/>
    </location>
</feature>
<sequence length="291" mass="31237">MLRGLIYAVISAACFGSMAILIKFGYMAGMDGAVMMQTRFTVATAMLFLYLLAKSPRMLRISLRDLGKCAFLGLVVCWMQTSCFVYSLETIPASTAALVLYGHPMAVTLLSSQFLRMRINRVVVLSLALVMTGCCLVFYDAFLREVDGTGLAYALGAMATFSVYVILIQVLLKGIKPLTATFYVIGFAAVSFTLSGDIHAWGSMNLEQAGISLALGLFPGLLAATLQYTAIERVGSAYVCIFSSVEPVITLAAAAVFLGEPVVQLQIWGAVLIVLGIVAPNLRHREPAATN</sequence>
<evidence type="ECO:0000256" key="1">
    <source>
        <dbReference type="ARBA" id="ARBA00004651"/>
    </source>
</evidence>
<name>A0A1J5NFH7_9BACT</name>
<dbReference type="RefSeq" id="WP_071544081.1">
    <property type="nucleotide sequence ID" value="NZ_LKAQ01000001.1"/>
</dbReference>
<dbReference type="PANTHER" id="PTHR42920:SF29">
    <property type="entry name" value="MEMBRANE PROTEIN"/>
    <property type="match status" value="1"/>
</dbReference>
<dbReference type="PANTHER" id="PTHR42920">
    <property type="entry name" value="OS03G0707200 PROTEIN-RELATED"/>
    <property type="match status" value="1"/>
</dbReference>
<feature type="domain" description="EamA" evidence="7">
    <location>
        <begin position="3"/>
        <end position="138"/>
    </location>
</feature>
<organism evidence="8 9">
    <name type="scientific">Pseudodesulfovibrio hydrargyri</name>
    <dbReference type="NCBI Taxonomy" id="2125990"/>
    <lineage>
        <taxon>Bacteria</taxon>
        <taxon>Pseudomonadati</taxon>
        <taxon>Thermodesulfobacteriota</taxon>
        <taxon>Desulfovibrionia</taxon>
        <taxon>Desulfovibrionales</taxon>
        <taxon>Desulfovibrionaceae</taxon>
    </lineage>
</organism>
<feature type="transmembrane region" description="Helical" evidence="6">
    <location>
        <begin position="208"/>
        <end position="226"/>
    </location>
</feature>
<comment type="caution">
    <text evidence="8">The sequence shown here is derived from an EMBL/GenBank/DDBJ whole genome shotgun (WGS) entry which is preliminary data.</text>
</comment>
<feature type="transmembrane region" description="Helical" evidence="6">
    <location>
        <begin position="265"/>
        <end position="282"/>
    </location>
</feature>
<feature type="transmembrane region" description="Helical" evidence="6">
    <location>
        <begin position="151"/>
        <end position="172"/>
    </location>
</feature>
<keyword evidence="4 6" id="KW-1133">Transmembrane helix</keyword>
<dbReference type="AlphaFoldDB" id="A0A1J5NFH7"/>
<proteinExistence type="predicted"/>
<evidence type="ECO:0000313" key="9">
    <source>
        <dbReference type="Proteomes" id="UP000181901"/>
    </source>
</evidence>
<evidence type="ECO:0000256" key="6">
    <source>
        <dbReference type="SAM" id="Phobius"/>
    </source>
</evidence>
<dbReference type="Proteomes" id="UP000181901">
    <property type="component" value="Unassembled WGS sequence"/>
</dbReference>
<gene>
    <name evidence="8" type="ORF">BerOc1_00443</name>
</gene>
<keyword evidence="9" id="KW-1185">Reference proteome</keyword>
<dbReference type="SUPFAM" id="SSF103481">
    <property type="entry name" value="Multidrug resistance efflux transporter EmrE"/>
    <property type="match status" value="2"/>
</dbReference>
<dbReference type="GO" id="GO:0005886">
    <property type="term" value="C:plasma membrane"/>
    <property type="evidence" value="ECO:0007669"/>
    <property type="project" value="UniProtKB-SubCell"/>
</dbReference>
<evidence type="ECO:0000256" key="2">
    <source>
        <dbReference type="ARBA" id="ARBA00022475"/>
    </source>
</evidence>
<feature type="transmembrane region" description="Helical" evidence="6">
    <location>
        <begin position="93"/>
        <end position="110"/>
    </location>
</feature>
<evidence type="ECO:0000256" key="5">
    <source>
        <dbReference type="ARBA" id="ARBA00023136"/>
    </source>
</evidence>
<feature type="transmembrane region" description="Helical" evidence="6">
    <location>
        <begin position="5"/>
        <end position="28"/>
    </location>
</feature>
<feature type="transmembrane region" description="Helical" evidence="6">
    <location>
        <begin position="181"/>
        <end position="202"/>
    </location>
</feature>
<keyword evidence="3 6" id="KW-0812">Transmembrane</keyword>
<dbReference type="OrthoDB" id="1894884at2"/>
<evidence type="ECO:0000259" key="7">
    <source>
        <dbReference type="Pfam" id="PF00892"/>
    </source>
</evidence>